<dbReference type="InterPro" id="IPR002295">
    <property type="entry name" value="N4/N6-MTase_EcoPI_Mod-like"/>
</dbReference>
<dbReference type="STRING" id="414004.CENSYa_1088"/>
<dbReference type="Pfam" id="PF01555">
    <property type="entry name" value="N6_N4_Mtase"/>
    <property type="match status" value="1"/>
</dbReference>
<dbReference type="SUPFAM" id="SSF53335">
    <property type="entry name" value="S-adenosyl-L-methionine-dependent methyltransferases"/>
    <property type="match status" value="1"/>
</dbReference>
<evidence type="ECO:0000313" key="5">
    <source>
        <dbReference type="EMBL" id="ABK77717.1"/>
    </source>
</evidence>
<evidence type="ECO:0000256" key="1">
    <source>
        <dbReference type="ARBA" id="ARBA00022603"/>
    </source>
</evidence>
<accession>A0RWK0</accession>
<dbReference type="KEGG" id="csy:CENSYa_1088"/>
<dbReference type="REBASE" id="14179">
    <property type="entry name" value="M.CsyAORF1088P"/>
</dbReference>
<dbReference type="EMBL" id="DP000238">
    <property type="protein sequence ID" value="ABK77717.1"/>
    <property type="molecule type" value="Genomic_DNA"/>
</dbReference>
<protein>
    <submittedName>
        <fullName evidence="5">DNA modification methylase</fullName>
    </submittedName>
</protein>
<sequence>MKNTVRSNIDNHQELARMNKMGINEVNIDGNTLKLANGFEECERIANDSIDVLITDPPSNTYYHFLDKIVPSRISNRGMLHPMPINPAKRFGSELLASNWVNFVLPKIRKRVIIFSLFETKNYIQELKKLGFNNLKLFLWEKSSLFDDHIVTGSEHIIVGEKTNNEFKENFIEFKYRSSLSEYVMYPEQKPLQLIEKSIKHFTDINDSILDPFGGSGTTMLASMKTGRKSTTFEWDECVYNMAKCRVGNYPLILAMSRANENLDIRNDNDIYRSRMHNVFQVPLNYLG</sequence>
<dbReference type="Proteomes" id="UP000000758">
    <property type="component" value="Chromosome"/>
</dbReference>
<dbReference type="GO" id="GO:0003677">
    <property type="term" value="F:DNA binding"/>
    <property type="evidence" value="ECO:0007669"/>
    <property type="project" value="InterPro"/>
</dbReference>
<feature type="domain" description="DNA methylase N-4/N-6" evidence="4">
    <location>
        <begin position="181"/>
        <end position="243"/>
    </location>
</feature>
<dbReference type="EnsemblBacteria" id="ABK77717">
    <property type="protein sequence ID" value="ABK77717"/>
    <property type="gene ID" value="CENSYa_1088"/>
</dbReference>
<keyword evidence="1 5" id="KW-0489">Methyltransferase</keyword>
<dbReference type="PRINTS" id="PR00506">
    <property type="entry name" value="D21N6MTFRASE"/>
</dbReference>
<dbReference type="GO" id="GO:0032259">
    <property type="term" value="P:methylation"/>
    <property type="evidence" value="ECO:0007669"/>
    <property type="project" value="UniProtKB-KW"/>
</dbReference>
<evidence type="ECO:0000259" key="4">
    <source>
        <dbReference type="Pfam" id="PF01555"/>
    </source>
</evidence>
<evidence type="ECO:0000313" key="6">
    <source>
        <dbReference type="Proteomes" id="UP000000758"/>
    </source>
</evidence>
<keyword evidence="2" id="KW-0808">Transferase</keyword>
<proteinExistence type="predicted"/>
<dbReference type="Gene3D" id="3.40.50.150">
    <property type="entry name" value="Vaccinia Virus protein VP39"/>
    <property type="match status" value="1"/>
</dbReference>
<keyword evidence="6" id="KW-1185">Reference proteome</keyword>
<evidence type="ECO:0000256" key="2">
    <source>
        <dbReference type="ARBA" id="ARBA00022679"/>
    </source>
</evidence>
<dbReference type="GO" id="GO:0008170">
    <property type="term" value="F:N-methyltransferase activity"/>
    <property type="evidence" value="ECO:0007669"/>
    <property type="project" value="InterPro"/>
</dbReference>
<dbReference type="InterPro" id="IPR029063">
    <property type="entry name" value="SAM-dependent_MTases_sf"/>
</dbReference>
<keyword evidence="3" id="KW-0949">S-adenosyl-L-methionine</keyword>
<dbReference type="HOGENOM" id="CLU_965068_0_0_2"/>
<gene>
    <name evidence="5" type="ordered locus">CENSYa_1088</name>
</gene>
<reference evidence="5 6" key="1">
    <citation type="journal article" date="2006" name="Proc. Natl. Acad. Sci. U.S.A.">
        <title>Genomic analysis of the uncultivated marine crenarchaeote Cenarchaeum symbiosum.</title>
        <authorList>
            <person name="Hallam S.J."/>
            <person name="Konstantinidis K.T."/>
            <person name="Putnam N."/>
            <person name="Schleper C."/>
            <person name="Watanabe Y."/>
            <person name="Sugahara J."/>
            <person name="Preston C."/>
            <person name="de la Torre J."/>
            <person name="Richardson P.M."/>
            <person name="DeLong E.F."/>
        </authorList>
    </citation>
    <scope>NUCLEOTIDE SEQUENCE [LARGE SCALE GENOMIC DNA]</scope>
    <source>
        <strain evidence="6">A</strain>
    </source>
</reference>
<name>A0RWK0_CENSY</name>
<evidence type="ECO:0000256" key="3">
    <source>
        <dbReference type="ARBA" id="ARBA00022691"/>
    </source>
</evidence>
<organism evidence="5 6">
    <name type="scientific">Cenarchaeum symbiosum (strain A)</name>
    <dbReference type="NCBI Taxonomy" id="414004"/>
    <lineage>
        <taxon>Archaea</taxon>
        <taxon>Nitrososphaerota</taxon>
        <taxon>Candidatus Cenarchaeales</taxon>
        <taxon>Candidatus Cenarchaeaceae</taxon>
        <taxon>Candidatus Cenarchaeum</taxon>
    </lineage>
</organism>
<dbReference type="InterPro" id="IPR002941">
    <property type="entry name" value="DNA_methylase_N4/N6"/>
</dbReference>
<dbReference type="AlphaFoldDB" id="A0RWK0"/>